<evidence type="ECO:0000313" key="3">
    <source>
        <dbReference type="EMBL" id="CEK64244.1"/>
    </source>
</evidence>
<protein>
    <recommendedName>
        <fullName evidence="2">RRM domain-containing protein</fullName>
    </recommendedName>
</protein>
<dbReference type="InterPro" id="IPR012677">
    <property type="entry name" value="Nucleotide-bd_a/b_plait_sf"/>
</dbReference>
<gene>
    <name evidence="3" type="primary">ORF51095</name>
</gene>
<sequence>KVMYVSLPVYKTTRMLKGFAFVEFDTKEEAAKACLLLNNPMPAKLEEKPGKFPKGNKTLNKLQKMAPLTFEQDSMEESTANSLKTESNQALVTKKRKKKNTKKRKSHDSMSDDNSMKTNITETEQILKTNENLDGKKEEKEKEEETNSRWKV</sequence>
<feature type="compositionally biased region" description="Basic residues" evidence="1">
    <location>
        <begin position="93"/>
        <end position="106"/>
    </location>
</feature>
<dbReference type="InterPro" id="IPR000504">
    <property type="entry name" value="RRM_dom"/>
</dbReference>
<evidence type="ECO:0000256" key="1">
    <source>
        <dbReference type="SAM" id="MobiDB-lite"/>
    </source>
</evidence>
<feature type="non-terminal residue" evidence="3">
    <location>
        <position position="1"/>
    </location>
</feature>
<feature type="compositionally biased region" description="Polar residues" evidence="1">
    <location>
        <begin position="112"/>
        <end position="130"/>
    </location>
</feature>
<organism evidence="3">
    <name type="scientific">Arion vulgaris</name>
    <dbReference type="NCBI Taxonomy" id="1028688"/>
    <lineage>
        <taxon>Eukaryota</taxon>
        <taxon>Metazoa</taxon>
        <taxon>Spiralia</taxon>
        <taxon>Lophotrochozoa</taxon>
        <taxon>Mollusca</taxon>
        <taxon>Gastropoda</taxon>
        <taxon>Heterobranchia</taxon>
        <taxon>Euthyneura</taxon>
        <taxon>Panpulmonata</taxon>
        <taxon>Eupulmonata</taxon>
        <taxon>Stylommatophora</taxon>
        <taxon>Helicina</taxon>
        <taxon>Arionoidea</taxon>
        <taxon>Arionidae</taxon>
        <taxon>Arion</taxon>
    </lineage>
</organism>
<dbReference type="SUPFAM" id="SSF54928">
    <property type="entry name" value="RNA-binding domain, RBD"/>
    <property type="match status" value="1"/>
</dbReference>
<feature type="domain" description="RRM" evidence="2">
    <location>
        <begin position="5"/>
        <end position="38"/>
    </location>
</feature>
<dbReference type="GO" id="GO:0003723">
    <property type="term" value="F:RNA binding"/>
    <property type="evidence" value="ECO:0007669"/>
    <property type="project" value="InterPro"/>
</dbReference>
<dbReference type="AlphaFoldDB" id="A0A0B6Z6H4"/>
<reference evidence="3" key="1">
    <citation type="submission" date="2014-12" db="EMBL/GenBank/DDBJ databases">
        <title>Insight into the proteome of Arion vulgaris.</title>
        <authorList>
            <person name="Aradska J."/>
            <person name="Bulat T."/>
            <person name="Smidak R."/>
            <person name="Sarate P."/>
            <person name="Gangsoo J."/>
            <person name="Sialana F."/>
            <person name="Bilban M."/>
            <person name="Lubec G."/>
        </authorList>
    </citation>
    <scope>NUCLEOTIDE SEQUENCE</scope>
    <source>
        <tissue evidence="3">Skin</tissue>
    </source>
</reference>
<feature type="compositionally biased region" description="Basic and acidic residues" evidence="1">
    <location>
        <begin position="131"/>
        <end position="152"/>
    </location>
</feature>
<dbReference type="Gene3D" id="3.30.70.330">
    <property type="match status" value="1"/>
</dbReference>
<accession>A0A0B6Z6H4</accession>
<feature type="compositionally biased region" description="Polar residues" evidence="1">
    <location>
        <begin position="77"/>
        <end position="91"/>
    </location>
</feature>
<dbReference type="EMBL" id="HACG01017379">
    <property type="protein sequence ID" value="CEK64244.1"/>
    <property type="molecule type" value="Transcribed_RNA"/>
</dbReference>
<name>A0A0B6Z6H4_9EUPU</name>
<proteinExistence type="predicted"/>
<dbReference type="InterPro" id="IPR035979">
    <property type="entry name" value="RBD_domain_sf"/>
</dbReference>
<dbReference type="Pfam" id="PF00076">
    <property type="entry name" value="RRM_1"/>
    <property type="match status" value="1"/>
</dbReference>
<feature type="region of interest" description="Disordered" evidence="1">
    <location>
        <begin position="71"/>
        <end position="152"/>
    </location>
</feature>
<evidence type="ECO:0000259" key="2">
    <source>
        <dbReference type="Pfam" id="PF00076"/>
    </source>
</evidence>